<reference evidence="5 6" key="5">
    <citation type="journal article" date="2010" name="Appl. Environ. Microbiol.">
        <title>phrR-like gene praR of Azorhizobium caulinodans ORS571 is essential for symbiosis with Sesbania rostrata and is involved in expression of reb genes.</title>
        <authorList>
            <person name="Akiba N."/>
            <person name="Aono T."/>
            <person name="Toyazaki H."/>
            <person name="Sato S."/>
            <person name="Oyaizu H."/>
        </authorList>
    </citation>
    <scope>NUCLEOTIDE SEQUENCE [LARGE SCALE GENOMIC DNA]</scope>
    <source>
        <strain evidence="6">ATCC 43989 / DSM 5975 / JCM 20966 / LMG 6465 / NBRC 14845 / NCIMB 13405 / ORS 571</strain>
    </source>
</reference>
<dbReference type="GO" id="GO:0000976">
    <property type="term" value="F:transcription cis-regulatory region binding"/>
    <property type="evidence" value="ECO:0007669"/>
    <property type="project" value="TreeGrafter"/>
</dbReference>
<reference evidence="5 6" key="6">
    <citation type="journal article" date="2011" name="Appl. Environ. Microbiol.">
        <title>Involvement of the azorhizobial chromosome partition gene (parA) in the onset of bacteroid differentiation during Sesbania rostrata stem nodule development.</title>
        <authorList>
            <person name="Liu CT."/>
            <person name="Lee KB."/>
            <person name="Wang YS."/>
            <person name="Peng MH."/>
            <person name="Lee KT."/>
            <person name="Suzuki S."/>
            <person name="Suzuki T."/>
            <person name="Oyaizu H."/>
        </authorList>
    </citation>
    <scope>NUCLEOTIDE SEQUENCE [LARGE SCALE GENOMIC DNA]</scope>
    <source>
        <strain evidence="6">ATCC 43989 / DSM 5975 / JCM 20966 / LMG 6465 / NBRC 14845 / NCIMB 13405 / ORS 571</strain>
    </source>
</reference>
<proteinExistence type="predicted"/>
<evidence type="ECO:0000313" key="5">
    <source>
        <dbReference type="EMBL" id="BAF88655.1"/>
    </source>
</evidence>
<dbReference type="GO" id="GO:0003700">
    <property type="term" value="F:DNA-binding transcription factor activity"/>
    <property type="evidence" value="ECO:0007669"/>
    <property type="project" value="TreeGrafter"/>
</dbReference>
<dbReference type="PANTHER" id="PTHR30055">
    <property type="entry name" value="HTH-TYPE TRANSCRIPTIONAL REGULATOR RUTR"/>
    <property type="match status" value="1"/>
</dbReference>
<dbReference type="PRINTS" id="PR00455">
    <property type="entry name" value="HTHTETR"/>
</dbReference>
<dbReference type="SUPFAM" id="SSF48498">
    <property type="entry name" value="Tetracyclin repressor-like, C-terminal domain"/>
    <property type="match status" value="1"/>
</dbReference>
<protein>
    <submittedName>
        <fullName evidence="5">Transcriptional regulator</fullName>
    </submittedName>
</protein>
<dbReference type="Proteomes" id="UP000000270">
    <property type="component" value="Chromosome"/>
</dbReference>
<dbReference type="InterPro" id="IPR036271">
    <property type="entry name" value="Tet_transcr_reg_TetR-rel_C_sf"/>
</dbReference>
<evidence type="ECO:0000256" key="2">
    <source>
        <dbReference type="PROSITE-ProRule" id="PRU00335"/>
    </source>
</evidence>
<keyword evidence="1 2" id="KW-0238">DNA-binding</keyword>
<dbReference type="PROSITE" id="PS01081">
    <property type="entry name" value="HTH_TETR_1"/>
    <property type="match status" value="1"/>
</dbReference>
<dbReference type="KEGG" id="azc:AZC_2657"/>
<organism evidence="5 6">
    <name type="scientific">Azorhizobium caulinodans (strain ATCC 43989 / DSM 5975 / JCM 20966 / LMG 6465 / NBRC 14845 / NCIMB 13405 / ORS 571)</name>
    <dbReference type="NCBI Taxonomy" id="438753"/>
    <lineage>
        <taxon>Bacteria</taxon>
        <taxon>Pseudomonadati</taxon>
        <taxon>Pseudomonadota</taxon>
        <taxon>Alphaproteobacteria</taxon>
        <taxon>Hyphomicrobiales</taxon>
        <taxon>Xanthobacteraceae</taxon>
        <taxon>Azorhizobium</taxon>
    </lineage>
</organism>
<accession>A8I8F9</accession>
<dbReference type="Pfam" id="PF00440">
    <property type="entry name" value="TetR_N"/>
    <property type="match status" value="1"/>
</dbReference>
<dbReference type="RefSeq" id="WP_012171181.1">
    <property type="nucleotide sequence ID" value="NC_009937.1"/>
</dbReference>
<evidence type="ECO:0000313" key="6">
    <source>
        <dbReference type="Proteomes" id="UP000000270"/>
    </source>
</evidence>
<dbReference type="HOGENOM" id="CLU_069356_19_0_5"/>
<feature type="DNA-binding region" description="H-T-H motif" evidence="2">
    <location>
        <begin position="57"/>
        <end position="76"/>
    </location>
</feature>
<dbReference type="Gene3D" id="1.10.357.10">
    <property type="entry name" value="Tetracycline Repressor, domain 2"/>
    <property type="match status" value="1"/>
</dbReference>
<reference evidence="5 6" key="3">
    <citation type="journal article" date="2008" name="BMC Genomics">
        <title>The genome of the versatile nitrogen fixer Azorhizobium caulinodans ORS571.</title>
        <authorList>
            <person name="Lee KB."/>
            <person name="Backer P.D."/>
            <person name="Aono T."/>
            <person name="Liu CT."/>
            <person name="Suzuki S."/>
            <person name="Suzuki T."/>
            <person name="Kaneko T."/>
            <person name="Yamada M."/>
            <person name="Tabata S."/>
            <person name="Kupfer D.M."/>
            <person name="Najar F.Z."/>
            <person name="Wiley G.B."/>
            <person name="Roe B."/>
            <person name="Binnewies T.T."/>
            <person name="Ussery D.W."/>
            <person name="D'Haeze W."/>
            <person name="Herder J.D."/>
            <person name="Gevers D."/>
            <person name="Vereecke D."/>
            <person name="Holsters M."/>
            <person name="Oyaizu H."/>
        </authorList>
    </citation>
    <scope>NUCLEOTIDE SEQUENCE [LARGE SCALE GENOMIC DNA]</scope>
    <source>
        <strain evidence="6">ATCC 43989 / DSM 5975 / JCM 20966 / LMG 6465 / NBRC 14845 / NCIMB 13405 / ORS 571</strain>
    </source>
</reference>
<dbReference type="STRING" id="438753.AZC_2657"/>
<feature type="domain" description="HTH tetR-type" evidence="4">
    <location>
        <begin position="34"/>
        <end position="94"/>
    </location>
</feature>
<dbReference type="InterPro" id="IPR001647">
    <property type="entry name" value="HTH_TetR"/>
</dbReference>
<sequence length="268" mass="29241">MSASDPAEQKSEVARPRLQKPRRAAAAPREERDGEPRLRILAAAEAVFATRGFDAATLREITEAAGVNIAAVNYYFSSKDELVRQVLDRRMTPYTAARAAALEALVAAAGGKALKIAEIIEVMVRPIVELSRDDNGGRSLIRLLLQVRARPSEDTIRVFVDRVDPLVHRFVRVIQDAAPHLSRADIYWRYNFSIGAVMQVLTDADPTSLRLKRQSGGLCDTQDDEAIVRELVAFIAAGFAGPGMPAVQSLTAAARSDAAAPRRARVRS</sequence>
<dbReference type="Pfam" id="PF17939">
    <property type="entry name" value="TetR_C_30"/>
    <property type="match status" value="1"/>
</dbReference>
<evidence type="ECO:0000256" key="1">
    <source>
        <dbReference type="ARBA" id="ARBA00023125"/>
    </source>
</evidence>
<dbReference type="PROSITE" id="PS50977">
    <property type="entry name" value="HTH_TETR_2"/>
    <property type="match status" value="1"/>
</dbReference>
<dbReference type="PANTHER" id="PTHR30055:SF219">
    <property type="entry name" value="TRANSCRIPTIONAL REGULATORY PROTEIN"/>
    <property type="match status" value="1"/>
</dbReference>
<name>A8I8F9_AZOC5</name>
<dbReference type="InterPro" id="IPR050109">
    <property type="entry name" value="HTH-type_TetR-like_transc_reg"/>
</dbReference>
<dbReference type="eggNOG" id="COG1309">
    <property type="taxonomic scope" value="Bacteria"/>
</dbReference>
<gene>
    <name evidence="5" type="primary">tetR</name>
    <name evidence="5" type="ordered locus">AZC_2657</name>
</gene>
<dbReference type="InterPro" id="IPR023772">
    <property type="entry name" value="DNA-bd_HTH_TetR-type_CS"/>
</dbReference>
<dbReference type="InterPro" id="IPR009057">
    <property type="entry name" value="Homeodomain-like_sf"/>
</dbReference>
<reference evidence="6" key="2">
    <citation type="submission" date="2007-04" db="EMBL/GenBank/DDBJ databases">
        <title>Complete genome sequence of the nitrogen-fixing bacterium Azorhizobium caulinodans ORS571.</title>
        <authorList>
            <person name="Lee K.B."/>
            <person name="Backer P.D."/>
            <person name="Aono T."/>
            <person name="Liu C.T."/>
            <person name="Suzuki S."/>
            <person name="Suzuki T."/>
            <person name="Kaneko T."/>
            <person name="Yamada M."/>
            <person name="Tabata S."/>
            <person name="Kupfer D.M."/>
            <person name="Najar F.Z."/>
            <person name="Wiley G.B."/>
            <person name="Roe B."/>
            <person name="Binnewies T."/>
            <person name="Ussery D."/>
            <person name="Vereecke D."/>
            <person name="Gevers D."/>
            <person name="Holsters M."/>
            <person name="Oyaizu H."/>
        </authorList>
    </citation>
    <scope>NUCLEOTIDE SEQUENCE [LARGE SCALE GENOMIC DNA]</scope>
    <source>
        <strain evidence="6">ATCC 43989 / DSM 5975 / JCM 20966 / LMG 6465 / NBRC 14845 / NCIMB 13405 / ORS 571</strain>
    </source>
</reference>
<reference evidence="5 6" key="1">
    <citation type="journal article" date="2007" name="Appl. Environ. Microbiol.">
        <title>Rhizobial factors required for stem nodule maturation and maintenance in Sesbania rostrata-Azorhizobium caulinodans ORS571 symbiosis.</title>
        <authorList>
            <person name="Suzuki S."/>
            <person name="Aono T."/>
            <person name="Lee KB."/>
            <person name="Suzuki T."/>
            <person name="Liu CT."/>
            <person name="Miwa H."/>
            <person name="Wakao S."/>
            <person name="Iki T."/>
            <person name="Oyaizu H."/>
        </authorList>
    </citation>
    <scope>NUCLEOTIDE SEQUENCE [LARGE SCALE GENOMIC DNA]</scope>
    <source>
        <strain evidence="6">ATCC 43989 / DSM 5975 / JCM 20966 / LMG 6465 / NBRC 14845 / NCIMB 13405 / ORS 571</strain>
    </source>
</reference>
<dbReference type="AlphaFoldDB" id="A8I8F9"/>
<dbReference type="EMBL" id="AP009384">
    <property type="protein sequence ID" value="BAF88655.1"/>
    <property type="molecule type" value="Genomic_DNA"/>
</dbReference>
<keyword evidence="6" id="KW-1185">Reference proteome</keyword>
<dbReference type="InterPro" id="IPR041586">
    <property type="entry name" value="PsrA_TetR_C"/>
</dbReference>
<feature type="region of interest" description="Disordered" evidence="3">
    <location>
        <begin position="1"/>
        <end position="33"/>
    </location>
</feature>
<reference evidence="5 6" key="4">
    <citation type="journal article" date="2009" name="Appl. Environ. Microbiol.">
        <title>Comparative genome-wide transcriptional profiling of Azorhizobium caulinodans ORS571 grown under free-living and symbiotic conditions.</title>
        <authorList>
            <person name="Tsukada S."/>
            <person name="Aono T."/>
            <person name="Akiba N."/>
            <person name="Lee KB."/>
            <person name="Liu CT."/>
            <person name="Toyazaki H."/>
            <person name="Oyaizu H."/>
        </authorList>
    </citation>
    <scope>NUCLEOTIDE SEQUENCE [LARGE SCALE GENOMIC DNA]</scope>
    <source>
        <strain evidence="6">ATCC 43989 / DSM 5975 / JCM 20966 / LMG 6465 / NBRC 14845 / NCIMB 13405 / ORS 571</strain>
    </source>
</reference>
<dbReference type="SUPFAM" id="SSF46689">
    <property type="entry name" value="Homeodomain-like"/>
    <property type="match status" value="1"/>
</dbReference>
<evidence type="ECO:0000259" key="4">
    <source>
        <dbReference type="PROSITE" id="PS50977"/>
    </source>
</evidence>
<evidence type="ECO:0000256" key="3">
    <source>
        <dbReference type="SAM" id="MobiDB-lite"/>
    </source>
</evidence>